<organism evidence="2 3">
    <name type="scientific">Vespula maculifrons</name>
    <name type="common">Eastern yellow jacket</name>
    <name type="synonym">Wasp</name>
    <dbReference type="NCBI Taxonomy" id="7453"/>
    <lineage>
        <taxon>Eukaryota</taxon>
        <taxon>Metazoa</taxon>
        <taxon>Ecdysozoa</taxon>
        <taxon>Arthropoda</taxon>
        <taxon>Hexapoda</taxon>
        <taxon>Insecta</taxon>
        <taxon>Pterygota</taxon>
        <taxon>Neoptera</taxon>
        <taxon>Endopterygota</taxon>
        <taxon>Hymenoptera</taxon>
        <taxon>Apocrita</taxon>
        <taxon>Aculeata</taxon>
        <taxon>Vespoidea</taxon>
        <taxon>Vespidae</taxon>
        <taxon>Vespinae</taxon>
        <taxon>Vespula</taxon>
    </lineage>
</organism>
<comment type="caution">
    <text evidence="2">The sequence shown here is derived from an EMBL/GenBank/DDBJ whole genome shotgun (WGS) entry which is preliminary data.</text>
</comment>
<feature type="region of interest" description="Disordered" evidence="1">
    <location>
        <begin position="110"/>
        <end position="141"/>
    </location>
</feature>
<sequence>KPAGRVIGMREVSFFPWKAFYRVGSSAKIQPRCGNRESTLKSESRPAEIGHKAQNARCTASLDGVDYLPRARFLISRDANFAELSGISRGFLRGPGMERVIAGGRYERGTAAGTETTGPQCGFPDNQVGNNRSSSKFAADA</sequence>
<dbReference type="EMBL" id="JAYRBN010000056">
    <property type="protein sequence ID" value="KAL2743306.1"/>
    <property type="molecule type" value="Genomic_DNA"/>
</dbReference>
<evidence type="ECO:0000313" key="3">
    <source>
        <dbReference type="Proteomes" id="UP001607303"/>
    </source>
</evidence>
<dbReference type="Proteomes" id="UP001607303">
    <property type="component" value="Unassembled WGS sequence"/>
</dbReference>
<dbReference type="AlphaFoldDB" id="A0ABD2CE04"/>
<evidence type="ECO:0000313" key="2">
    <source>
        <dbReference type="EMBL" id="KAL2743306.1"/>
    </source>
</evidence>
<feature type="compositionally biased region" description="Basic and acidic residues" evidence="1">
    <location>
        <begin position="34"/>
        <end position="51"/>
    </location>
</feature>
<proteinExistence type="predicted"/>
<keyword evidence="3" id="KW-1185">Reference proteome</keyword>
<name>A0ABD2CE04_VESMC</name>
<evidence type="ECO:0000256" key="1">
    <source>
        <dbReference type="SAM" id="MobiDB-lite"/>
    </source>
</evidence>
<protein>
    <submittedName>
        <fullName evidence="2">Uncharacterized protein</fullName>
    </submittedName>
</protein>
<feature type="compositionally biased region" description="Polar residues" evidence="1">
    <location>
        <begin position="127"/>
        <end position="141"/>
    </location>
</feature>
<reference evidence="2 3" key="1">
    <citation type="journal article" date="2024" name="Ann. Entomol. Soc. Am.">
        <title>Genomic analyses of the southern and eastern yellowjacket wasps (Hymenoptera: Vespidae) reveal evolutionary signatures of social life.</title>
        <authorList>
            <person name="Catto M.A."/>
            <person name="Caine P.B."/>
            <person name="Orr S.E."/>
            <person name="Hunt B.G."/>
            <person name="Goodisman M.A.D."/>
        </authorList>
    </citation>
    <scope>NUCLEOTIDE SEQUENCE [LARGE SCALE GENOMIC DNA]</scope>
    <source>
        <strain evidence="2">232</strain>
        <tissue evidence="2">Head and thorax</tissue>
    </source>
</reference>
<gene>
    <name evidence="2" type="ORF">V1477_008795</name>
</gene>
<feature type="non-terminal residue" evidence="2">
    <location>
        <position position="1"/>
    </location>
</feature>
<feature type="region of interest" description="Disordered" evidence="1">
    <location>
        <begin position="34"/>
        <end position="53"/>
    </location>
</feature>
<accession>A0ABD2CE04</accession>